<keyword evidence="1" id="KW-0472">Membrane</keyword>
<gene>
    <name evidence="2" type="ORF">Pla8534_61360</name>
</gene>
<dbReference type="AlphaFoldDB" id="A0A518E2H5"/>
<sequence length="173" mass="19457">MTNWKCATCQSEMESGFEVCWSCGTTVDGAPDPDFVREVDVEDRPEDWVQPIHCESCGYRGKALMAHPGYQWWTIPAAILLACTGIGFIFWIVAFAILVNRTYVTCPECGSRDRLINLEGTSTEFPPESEQLWKEKQEQDLAAFKRNKLIAMAIATTVICFLVGIAIANWNRP</sequence>
<feature type="transmembrane region" description="Helical" evidence="1">
    <location>
        <begin position="72"/>
        <end position="98"/>
    </location>
</feature>
<name>A0A518E2H5_9BACT</name>
<feature type="transmembrane region" description="Helical" evidence="1">
    <location>
        <begin position="149"/>
        <end position="170"/>
    </location>
</feature>
<evidence type="ECO:0000313" key="3">
    <source>
        <dbReference type="Proteomes" id="UP000317648"/>
    </source>
</evidence>
<dbReference type="Proteomes" id="UP000317648">
    <property type="component" value="Chromosome"/>
</dbReference>
<dbReference type="OrthoDB" id="292679at2"/>
<keyword evidence="1" id="KW-1133">Transmembrane helix</keyword>
<keyword evidence="1" id="KW-0812">Transmembrane</keyword>
<evidence type="ECO:0000313" key="2">
    <source>
        <dbReference type="EMBL" id="QDU98274.1"/>
    </source>
</evidence>
<keyword evidence="3" id="KW-1185">Reference proteome</keyword>
<proteinExistence type="predicted"/>
<organism evidence="2 3">
    <name type="scientific">Lignipirellula cremea</name>
    <dbReference type="NCBI Taxonomy" id="2528010"/>
    <lineage>
        <taxon>Bacteria</taxon>
        <taxon>Pseudomonadati</taxon>
        <taxon>Planctomycetota</taxon>
        <taxon>Planctomycetia</taxon>
        <taxon>Pirellulales</taxon>
        <taxon>Pirellulaceae</taxon>
        <taxon>Lignipirellula</taxon>
    </lineage>
</organism>
<evidence type="ECO:0000256" key="1">
    <source>
        <dbReference type="SAM" id="Phobius"/>
    </source>
</evidence>
<dbReference type="RefSeq" id="WP_145057403.1">
    <property type="nucleotide sequence ID" value="NZ_CP036433.1"/>
</dbReference>
<accession>A0A518E2H5</accession>
<dbReference type="KEGG" id="lcre:Pla8534_61360"/>
<protein>
    <submittedName>
        <fullName evidence="2">Double zinc ribbon</fullName>
    </submittedName>
</protein>
<reference evidence="2 3" key="1">
    <citation type="submission" date="2019-02" db="EMBL/GenBank/DDBJ databases">
        <title>Deep-cultivation of Planctomycetes and their phenomic and genomic characterization uncovers novel biology.</title>
        <authorList>
            <person name="Wiegand S."/>
            <person name="Jogler M."/>
            <person name="Boedeker C."/>
            <person name="Pinto D."/>
            <person name="Vollmers J."/>
            <person name="Rivas-Marin E."/>
            <person name="Kohn T."/>
            <person name="Peeters S.H."/>
            <person name="Heuer A."/>
            <person name="Rast P."/>
            <person name="Oberbeckmann S."/>
            <person name="Bunk B."/>
            <person name="Jeske O."/>
            <person name="Meyerdierks A."/>
            <person name="Storesund J.E."/>
            <person name="Kallscheuer N."/>
            <person name="Luecker S."/>
            <person name="Lage O.M."/>
            <person name="Pohl T."/>
            <person name="Merkel B.J."/>
            <person name="Hornburger P."/>
            <person name="Mueller R.-W."/>
            <person name="Bruemmer F."/>
            <person name="Labrenz M."/>
            <person name="Spormann A.M."/>
            <person name="Op den Camp H."/>
            <person name="Overmann J."/>
            <person name="Amann R."/>
            <person name="Jetten M.S.M."/>
            <person name="Mascher T."/>
            <person name="Medema M.H."/>
            <person name="Devos D.P."/>
            <person name="Kaster A.-K."/>
            <person name="Ovreas L."/>
            <person name="Rohde M."/>
            <person name="Galperin M.Y."/>
            <person name="Jogler C."/>
        </authorList>
    </citation>
    <scope>NUCLEOTIDE SEQUENCE [LARGE SCALE GENOMIC DNA]</scope>
    <source>
        <strain evidence="2 3">Pla85_3_4</strain>
    </source>
</reference>
<dbReference type="EMBL" id="CP036433">
    <property type="protein sequence ID" value="QDU98274.1"/>
    <property type="molecule type" value="Genomic_DNA"/>
</dbReference>